<dbReference type="GO" id="GO:0005615">
    <property type="term" value="C:extracellular space"/>
    <property type="evidence" value="ECO:0007669"/>
    <property type="project" value="TreeGrafter"/>
</dbReference>
<feature type="disulfide bond" evidence="5">
    <location>
        <begin position="17"/>
        <end position="81"/>
    </location>
</feature>
<comment type="subcellular location">
    <subcellularLocation>
        <location evidence="1">Secreted</location>
    </subcellularLocation>
</comment>
<evidence type="ECO:0000259" key="7">
    <source>
        <dbReference type="PROSITE" id="PS50189"/>
    </source>
</evidence>
<feature type="chain" id="PRO_5009312187" evidence="6">
    <location>
        <begin position="17"/>
        <end position="140"/>
    </location>
</feature>
<keyword evidence="4" id="KW-0862">Zinc</keyword>
<evidence type="ECO:0000256" key="5">
    <source>
        <dbReference type="PIRSR" id="PIRSR601820-3"/>
    </source>
</evidence>
<evidence type="ECO:0000313" key="9">
    <source>
        <dbReference type="WBParaSite" id="L893_g16407.t1"/>
    </source>
</evidence>
<keyword evidence="3 5" id="KW-1015">Disulfide bond</keyword>
<dbReference type="GO" id="GO:0002020">
    <property type="term" value="F:protease binding"/>
    <property type="evidence" value="ECO:0007669"/>
    <property type="project" value="TreeGrafter"/>
</dbReference>
<dbReference type="PROSITE" id="PS51257">
    <property type="entry name" value="PROKAR_LIPOPROTEIN"/>
    <property type="match status" value="1"/>
</dbReference>
<dbReference type="GO" id="GO:0031012">
    <property type="term" value="C:extracellular matrix"/>
    <property type="evidence" value="ECO:0007669"/>
    <property type="project" value="TreeGrafter"/>
</dbReference>
<dbReference type="WBParaSite" id="L893_g16407.t1">
    <property type="protein sequence ID" value="L893_g16407.t1"/>
    <property type="gene ID" value="L893_g16407"/>
</dbReference>
<dbReference type="InterPro" id="IPR008993">
    <property type="entry name" value="TIMP-like_OB-fold"/>
</dbReference>
<feature type="signal peptide" evidence="6">
    <location>
        <begin position="1"/>
        <end position="16"/>
    </location>
</feature>
<dbReference type="SUPFAM" id="SSF50242">
    <property type="entry name" value="TIMP-like"/>
    <property type="match status" value="1"/>
</dbReference>
<dbReference type="GO" id="GO:0051045">
    <property type="term" value="P:negative regulation of membrane protein ectodomain proteolysis"/>
    <property type="evidence" value="ECO:0007669"/>
    <property type="project" value="TreeGrafter"/>
</dbReference>
<dbReference type="PANTHER" id="PTHR11844">
    <property type="entry name" value="METALLOPROTEASE INHIBITOR"/>
    <property type="match status" value="1"/>
</dbReference>
<evidence type="ECO:0000256" key="1">
    <source>
        <dbReference type="ARBA" id="ARBA00004613"/>
    </source>
</evidence>
<evidence type="ECO:0000256" key="6">
    <source>
        <dbReference type="SAM" id="SignalP"/>
    </source>
</evidence>
<dbReference type="InterPro" id="IPR001134">
    <property type="entry name" value="Netrin_domain"/>
</dbReference>
<evidence type="ECO:0000313" key="8">
    <source>
        <dbReference type="Proteomes" id="UP000095287"/>
    </source>
</evidence>
<dbReference type="GO" id="GO:0008191">
    <property type="term" value="F:metalloendopeptidase inhibitor activity"/>
    <property type="evidence" value="ECO:0007669"/>
    <property type="project" value="InterPro"/>
</dbReference>
<dbReference type="Proteomes" id="UP000095287">
    <property type="component" value="Unplaced"/>
</dbReference>
<sequence>MLRVLILLSVVSVAIGCDCPQRSPKQLFCSSDFVGTFTITHKKLVRSDILYEAETSLFFKTPKDYPYHGARIYTNSQSTACGVTGLEVGRTYLLNGKYNAFGGSISINTCGQLAATEWSKVPNDIRSALINGSYLPCPTN</sequence>
<dbReference type="Pfam" id="PF00965">
    <property type="entry name" value="TIMP"/>
    <property type="match status" value="1"/>
</dbReference>
<feature type="disulfide bond" evidence="5">
    <location>
        <begin position="19"/>
        <end position="110"/>
    </location>
</feature>
<reference evidence="9" key="1">
    <citation type="submission" date="2016-11" db="UniProtKB">
        <authorList>
            <consortium name="WormBaseParasite"/>
        </authorList>
    </citation>
    <scope>IDENTIFICATION</scope>
</reference>
<protein>
    <submittedName>
        <fullName evidence="9">NTR domain-containing protein</fullName>
    </submittedName>
</protein>
<dbReference type="Gene3D" id="2.40.50.120">
    <property type="match status" value="1"/>
</dbReference>
<keyword evidence="8" id="KW-1185">Reference proteome</keyword>
<name>A0A1I7YIB7_9BILA</name>
<dbReference type="InterPro" id="IPR001820">
    <property type="entry name" value="TIMP"/>
</dbReference>
<organism evidence="8 9">
    <name type="scientific">Steinernema glaseri</name>
    <dbReference type="NCBI Taxonomy" id="37863"/>
    <lineage>
        <taxon>Eukaryota</taxon>
        <taxon>Metazoa</taxon>
        <taxon>Ecdysozoa</taxon>
        <taxon>Nematoda</taxon>
        <taxon>Chromadorea</taxon>
        <taxon>Rhabditida</taxon>
        <taxon>Tylenchina</taxon>
        <taxon>Panagrolaimomorpha</taxon>
        <taxon>Strongyloidoidea</taxon>
        <taxon>Steinernematidae</taxon>
        <taxon>Steinernema</taxon>
    </lineage>
</organism>
<proteinExistence type="predicted"/>
<feature type="binding site" evidence="4">
    <location>
        <position position="17"/>
    </location>
    <ligand>
        <name>Zn(2+)</name>
        <dbReference type="ChEBI" id="CHEBI:29105"/>
        <note>ligand shared with metalloproteinase partner</note>
    </ligand>
</feature>
<evidence type="ECO:0000256" key="2">
    <source>
        <dbReference type="ARBA" id="ARBA00022525"/>
    </source>
</evidence>
<keyword evidence="4" id="KW-0479">Metal-binding</keyword>
<accession>A0A1I7YIB7</accession>
<dbReference type="PROSITE" id="PS50189">
    <property type="entry name" value="NTR"/>
    <property type="match status" value="1"/>
</dbReference>
<dbReference type="AlphaFoldDB" id="A0A1I7YIB7"/>
<dbReference type="GO" id="GO:0046872">
    <property type="term" value="F:metal ion binding"/>
    <property type="evidence" value="ECO:0007669"/>
    <property type="project" value="UniProtKB-KW"/>
</dbReference>
<keyword evidence="6" id="KW-0732">Signal</keyword>
<evidence type="ECO:0000256" key="3">
    <source>
        <dbReference type="ARBA" id="ARBA00023157"/>
    </source>
</evidence>
<feature type="domain" description="NTR" evidence="7">
    <location>
        <begin position="17"/>
        <end position="137"/>
    </location>
</feature>
<evidence type="ECO:0000256" key="4">
    <source>
        <dbReference type="PIRSR" id="PIRSR601820-1"/>
    </source>
</evidence>
<keyword evidence="2" id="KW-0964">Secreted</keyword>
<dbReference type="PANTHER" id="PTHR11844:SF25">
    <property type="entry name" value="NTR DOMAIN-CONTAINING PROTEIN"/>
    <property type="match status" value="1"/>
</dbReference>